<accession>A0A0G2E982</accession>
<evidence type="ECO:0000313" key="7">
    <source>
        <dbReference type="EMBL" id="KKY19124.1"/>
    </source>
</evidence>
<evidence type="ECO:0000256" key="3">
    <source>
        <dbReference type="ARBA" id="ARBA00023015"/>
    </source>
</evidence>
<dbReference type="PANTHER" id="PTHR48068:SF4">
    <property type="entry name" value="TATA-BOX BINDING PROTEIN ASSOCIATED FACTOR 9"/>
    <property type="match status" value="1"/>
</dbReference>
<comment type="subcellular location">
    <subcellularLocation>
        <location evidence="1">Nucleus</location>
    </subcellularLocation>
</comment>
<evidence type="ECO:0000256" key="1">
    <source>
        <dbReference type="ARBA" id="ARBA00004123"/>
    </source>
</evidence>
<feature type="region of interest" description="Disordered" evidence="6">
    <location>
        <begin position="157"/>
        <end position="224"/>
    </location>
</feature>
<proteinExistence type="inferred from homology"/>
<keyword evidence="7" id="KW-0648">Protein biosynthesis</keyword>
<feature type="compositionally biased region" description="Low complexity" evidence="6">
    <location>
        <begin position="54"/>
        <end position="67"/>
    </location>
</feature>
<dbReference type="GO" id="GO:0016251">
    <property type="term" value="F:RNA polymerase II general transcription initiation factor activity"/>
    <property type="evidence" value="ECO:0007669"/>
    <property type="project" value="TreeGrafter"/>
</dbReference>
<dbReference type="EMBL" id="LCWF01000110">
    <property type="protein sequence ID" value="KKY19124.1"/>
    <property type="molecule type" value="Genomic_DNA"/>
</dbReference>
<comment type="similarity">
    <text evidence="2">Belongs to the TAF9 family.</text>
</comment>
<dbReference type="InterPro" id="IPR009072">
    <property type="entry name" value="Histone-fold"/>
</dbReference>
<dbReference type="OrthoDB" id="341924at2759"/>
<dbReference type="InterPro" id="IPR051431">
    <property type="entry name" value="TFIID_subunit_9"/>
</dbReference>
<protein>
    <submittedName>
        <fullName evidence="7">Putative transcription initiation factor 31kd</fullName>
    </submittedName>
</protein>
<evidence type="ECO:0000256" key="2">
    <source>
        <dbReference type="ARBA" id="ARBA00007646"/>
    </source>
</evidence>
<keyword evidence="5" id="KW-0539">Nucleus</keyword>
<keyword evidence="3" id="KW-0805">Transcription regulation</keyword>
<evidence type="ECO:0000256" key="6">
    <source>
        <dbReference type="SAM" id="MobiDB-lite"/>
    </source>
</evidence>
<reference evidence="7 8" key="1">
    <citation type="submission" date="2015-05" db="EMBL/GenBank/DDBJ databases">
        <title>Distinctive expansion of gene families associated with plant cell wall degradation and secondary metabolism in the genomes of grapevine trunk pathogens.</title>
        <authorList>
            <person name="Lawrence D.P."/>
            <person name="Travadon R."/>
            <person name="Rolshausen P.E."/>
            <person name="Baumgartner K."/>
        </authorList>
    </citation>
    <scope>NUCLEOTIDE SEQUENCE [LARGE SCALE GENOMIC DNA]</scope>
    <source>
        <strain evidence="7">UCRPC4</strain>
    </source>
</reference>
<comment type="caution">
    <text evidence="7">The sequence shown here is derived from an EMBL/GenBank/DDBJ whole genome shotgun (WGS) entry which is preliminary data.</text>
</comment>
<dbReference type="AlphaFoldDB" id="A0A0G2E982"/>
<organism evidence="7 8">
    <name type="scientific">Phaeomoniella chlamydospora</name>
    <name type="common">Phaeoacremonium chlamydosporum</name>
    <dbReference type="NCBI Taxonomy" id="158046"/>
    <lineage>
        <taxon>Eukaryota</taxon>
        <taxon>Fungi</taxon>
        <taxon>Dikarya</taxon>
        <taxon>Ascomycota</taxon>
        <taxon>Pezizomycotina</taxon>
        <taxon>Eurotiomycetes</taxon>
        <taxon>Chaetothyriomycetidae</taxon>
        <taxon>Phaeomoniellales</taxon>
        <taxon>Phaeomoniellaceae</taxon>
        <taxon>Phaeomoniella</taxon>
    </lineage>
</organism>
<dbReference type="CDD" id="cd07979">
    <property type="entry name" value="HFD_TAF9"/>
    <property type="match status" value="1"/>
</dbReference>
<dbReference type="GO" id="GO:0003743">
    <property type="term" value="F:translation initiation factor activity"/>
    <property type="evidence" value="ECO:0007669"/>
    <property type="project" value="UniProtKB-KW"/>
</dbReference>
<dbReference type="GO" id="GO:0051123">
    <property type="term" value="P:RNA polymerase II preinitiation complex assembly"/>
    <property type="evidence" value="ECO:0007669"/>
    <property type="project" value="TreeGrafter"/>
</dbReference>
<evidence type="ECO:0000313" key="8">
    <source>
        <dbReference type="Proteomes" id="UP000053317"/>
    </source>
</evidence>
<name>A0A0G2E982_PHACM</name>
<feature type="compositionally biased region" description="Basic and acidic residues" evidence="6">
    <location>
        <begin position="212"/>
        <end position="224"/>
    </location>
</feature>
<sequence>MGVSAYQERVPLQLLDFAYRYTSSVLQDALHLQAEGYDTADTGTGGKGRGRGAGAAAAKDNDPNAADPGGISLTSLRMAIASRSQHQFQQTLPKEFLLELASKRNAVGLPGSIRGGTRISDKNEGVSIGGVRLPHERYCLSGTGWSLKDSWDSEGEEEVEDGKVVNGFGGGDVGMEGTDDNPAGPTGDGEDMDMEEAAEREGLEDLFGGNNTKKEDEDHEMGDG</sequence>
<dbReference type="Proteomes" id="UP000053317">
    <property type="component" value="Unassembled WGS sequence"/>
</dbReference>
<evidence type="ECO:0000256" key="5">
    <source>
        <dbReference type="ARBA" id="ARBA00023242"/>
    </source>
</evidence>
<dbReference type="InterPro" id="IPR003162">
    <property type="entry name" value="TFIID-31"/>
</dbReference>
<reference evidence="7 8" key="2">
    <citation type="submission" date="2015-05" db="EMBL/GenBank/DDBJ databases">
        <authorList>
            <person name="Morales-Cruz A."/>
            <person name="Amrine K.C."/>
            <person name="Cantu D."/>
        </authorList>
    </citation>
    <scope>NUCLEOTIDE SEQUENCE [LARGE SCALE GENOMIC DNA]</scope>
    <source>
        <strain evidence="7">UCRPC4</strain>
    </source>
</reference>
<feature type="compositionally biased region" description="Gly residues" evidence="6">
    <location>
        <begin position="43"/>
        <end position="53"/>
    </location>
</feature>
<evidence type="ECO:0000256" key="4">
    <source>
        <dbReference type="ARBA" id="ARBA00023163"/>
    </source>
</evidence>
<dbReference type="PANTHER" id="PTHR48068">
    <property type="entry name" value="TAF9 RNA POLYMERASE II, TATA BOX-BINDING PROTEIN (TBP)-ASSOCIATED FACTOR"/>
    <property type="match status" value="1"/>
</dbReference>
<feature type="region of interest" description="Disordered" evidence="6">
    <location>
        <begin position="38"/>
        <end position="67"/>
    </location>
</feature>
<dbReference type="GO" id="GO:0046982">
    <property type="term" value="F:protein heterodimerization activity"/>
    <property type="evidence" value="ECO:0007669"/>
    <property type="project" value="InterPro"/>
</dbReference>
<dbReference type="GO" id="GO:0005669">
    <property type="term" value="C:transcription factor TFIID complex"/>
    <property type="evidence" value="ECO:0007669"/>
    <property type="project" value="TreeGrafter"/>
</dbReference>
<dbReference type="Pfam" id="PF02291">
    <property type="entry name" value="TFIID-31kDa"/>
    <property type="match status" value="1"/>
</dbReference>
<gene>
    <name evidence="7" type="ORF">UCRPC4_g04632</name>
</gene>
<dbReference type="GO" id="GO:0000124">
    <property type="term" value="C:SAGA complex"/>
    <property type="evidence" value="ECO:0007669"/>
    <property type="project" value="TreeGrafter"/>
</dbReference>
<keyword evidence="8" id="KW-1185">Reference proteome</keyword>
<dbReference type="GO" id="GO:0003713">
    <property type="term" value="F:transcription coactivator activity"/>
    <property type="evidence" value="ECO:0007669"/>
    <property type="project" value="TreeGrafter"/>
</dbReference>
<dbReference type="Gene3D" id="1.10.20.10">
    <property type="entry name" value="Histone, subunit A"/>
    <property type="match status" value="1"/>
</dbReference>
<keyword evidence="7" id="KW-0396">Initiation factor</keyword>
<keyword evidence="4" id="KW-0804">Transcription</keyword>